<feature type="transmembrane region" description="Helical" evidence="2">
    <location>
        <begin position="6"/>
        <end position="29"/>
    </location>
</feature>
<dbReference type="Proteomes" id="UP000008922">
    <property type="component" value="Chromosome"/>
</dbReference>
<dbReference type="RefSeq" id="WP_013560957.1">
    <property type="nucleotide sequence ID" value="NC_014960.1"/>
</dbReference>
<feature type="coiled-coil region" evidence="1">
    <location>
        <begin position="314"/>
        <end position="369"/>
    </location>
</feature>
<accession>E8MZQ4</accession>
<keyword evidence="2" id="KW-0472">Membrane</keyword>
<evidence type="ECO:0000313" key="4">
    <source>
        <dbReference type="Proteomes" id="UP000008922"/>
    </source>
</evidence>
<feature type="coiled-coil region" evidence="1">
    <location>
        <begin position="528"/>
        <end position="555"/>
    </location>
</feature>
<evidence type="ECO:0000256" key="1">
    <source>
        <dbReference type="SAM" id="Coils"/>
    </source>
</evidence>
<dbReference type="OrthoDB" id="9821479at2"/>
<dbReference type="InParanoid" id="E8MZQ4"/>
<keyword evidence="2" id="KW-1133">Transmembrane helix</keyword>
<keyword evidence="2" id="KW-0812">Transmembrane</keyword>
<keyword evidence="4" id="KW-1185">Reference proteome</keyword>
<dbReference type="KEGG" id="atm:ANT_25760"/>
<proteinExistence type="predicted"/>
<protein>
    <submittedName>
        <fullName evidence="3">Uncharacterized protein</fullName>
    </submittedName>
</protein>
<dbReference type="eggNOG" id="COG1196">
    <property type="taxonomic scope" value="Bacteria"/>
</dbReference>
<reference evidence="3 4" key="1">
    <citation type="submission" date="2010-12" db="EMBL/GenBank/DDBJ databases">
        <title>Whole genome sequence of Anaerolinea thermophila UNI-1.</title>
        <authorList>
            <person name="Narita-Yamada S."/>
            <person name="Kishi E."/>
            <person name="Watanabe Y."/>
            <person name="Takasaki K."/>
            <person name="Ankai A."/>
            <person name="Oguchi A."/>
            <person name="Fukui S."/>
            <person name="Takahashi M."/>
            <person name="Yashiro I."/>
            <person name="Hosoyama A."/>
            <person name="Sekiguchi Y."/>
            <person name="Hanada S."/>
            <person name="Fujita N."/>
        </authorList>
    </citation>
    <scope>NUCLEOTIDE SEQUENCE [LARGE SCALE GENOMIC DNA]</scope>
    <source>
        <strain evidence="4">DSM 14523 / JCM 11388 / NBRC 100420 / UNI-1</strain>
    </source>
</reference>
<sequence length="890" mass="102337">MDVTILVSMLIVLALVLLALLGTVLFLYLKWTREVEETVVLIEMYLNEVNERARAAALAIHEYTPIQRQPYIGTLQELSGRMQKVDVERQNVENLLITLYDRLNAIPGTAFQQLIRAFPEAQENHLLALQLRRAQKVLDGSLKDAERLVERLRRLPEQIHKRVTQAVSKMDEMQGLLGKLKEAGVEGEKILQAEDALQQLLTLREHLPAQLLTPAPPEDNADIREAVTLTYARMEHIEPLLDEWLPRVRAWEQDYQRALEVYETLRNRARHFRTALETPPPNLIINGFIEVVDQVRQQAKVLNQRLSQPQVDDLSAIAREAQQLDQQIVQAAERYDRASRDLVELERVLLEIESLHKQTQELMESAEQQSVYSVQWQVSRPLWEKHGEQMEALGGRERRRTPDEVEKDLVQSAKLREEVSRLLTQIQESVAVHAELVRLLQHPHLAEGKIYLASVQPTIEGIRAFDPVNWRREERFGELDGEFKEIQRLQSQVVPGDASVPIPETVLKSRLQEAQTLKTLHEQLRPRFQQAKVRLDEIREKQKTAQEDLNRAMKTIDHLTLLINDQPFLQALAASELKRLSTEISLKQVELNQQSRGAVEKKVSQVQVLLDGFNRSLITWLEKLNQEITSQAGRLEGMLAQLDGVARIQDRTVQDARMLAGRLSVPPSFNPAGMDFTELAGELKRRSNDWQTVTASLRALDELSRTVLSTNQEVQQALKAVQELLQQAGRRATGRRTWPPHRQAFGELASQYHALLSRHEALRERTCSPAEAVKLLGEILRELDRLEQQLEQANREADREEQEVIQRERDIEDLSRRWESMGARFGRENATAQDIQAMLAQVNSRVEFLHKQYLRGALDYDTVLRDLSTLMDELRNARFTTNDGRQISLE</sequence>
<evidence type="ECO:0000313" key="3">
    <source>
        <dbReference type="EMBL" id="BAJ64602.1"/>
    </source>
</evidence>
<feature type="coiled-coil region" evidence="1">
    <location>
        <begin position="700"/>
        <end position="731"/>
    </location>
</feature>
<organism evidence="3 4">
    <name type="scientific">Anaerolinea thermophila (strain DSM 14523 / JCM 11388 / NBRC 100420 / UNI-1)</name>
    <dbReference type="NCBI Taxonomy" id="926569"/>
    <lineage>
        <taxon>Bacteria</taxon>
        <taxon>Bacillati</taxon>
        <taxon>Chloroflexota</taxon>
        <taxon>Anaerolineae</taxon>
        <taxon>Anaerolineales</taxon>
        <taxon>Anaerolineaceae</taxon>
        <taxon>Anaerolinea</taxon>
    </lineage>
</organism>
<dbReference type="HOGENOM" id="CLU_324333_0_0_0"/>
<evidence type="ECO:0000256" key="2">
    <source>
        <dbReference type="SAM" id="Phobius"/>
    </source>
</evidence>
<dbReference type="AlphaFoldDB" id="E8MZQ4"/>
<keyword evidence="1" id="KW-0175">Coiled coil</keyword>
<dbReference type="eggNOG" id="COG1269">
    <property type="taxonomic scope" value="Bacteria"/>
</dbReference>
<feature type="coiled-coil region" evidence="1">
    <location>
        <begin position="776"/>
        <end position="817"/>
    </location>
</feature>
<gene>
    <name evidence="3" type="ordered locus">ANT_25760</name>
</gene>
<name>E8MZQ4_ANATU</name>
<dbReference type="EMBL" id="AP012029">
    <property type="protein sequence ID" value="BAJ64602.1"/>
    <property type="molecule type" value="Genomic_DNA"/>
</dbReference>